<dbReference type="InterPro" id="IPR036396">
    <property type="entry name" value="Cyt_P450_sf"/>
</dbReference>
<reference evidence="9 10" key="1">
    <citation type="submission" date="2016-12" db="EMBL/GenBank/DDBJ databases">
        <title>Draft genome sequence of Fusarium oxysporum causing rot on Narcissus.</title>
        <authorList>
            <person name="Armitage A.D."/>
            <person name="Taylor A."/>
            <person name="Clarkson J.P."/>
            <person name="Harrison R.J."/>
            <person name="Jackson A.C."/>
        </authorList>
    </citation>
    <scope>NUCLEOTIDE SEQUENCE [LARGE SCALE GENOMIC DNA]</scope>
    <source>
        <strain evidence="9 10">N139</strain>
    </source>
</reference>
<dbReference type="PANTHER" id="PTHR24305:SF237">
    <property type="entry name" value="CYTOCHROME P450 MONOOXYGENASE ATNE-RELATED"/>
    <property type="match status" value="1"/>
</dbReference>
<proteinExistence type="inferred from homology"/>
<keyword evidence="8" id="KW-0812">Transmembrane</keyword>
<accession>A0A4Q2VA83</accession>
<evidence type="ECO:0000313" key="10">
    <source>
        <dbReference type="Proteomes" id="UP000290540"/>
    </source>
</evidence>
<dbReference type="InterPro" id="IPR001128">
    <property type="entry name" value="Cyt_P450"/>
</dbReference>
<evidence type="ECO:0000256" key="8">
    <source>
        <dbReference type="SAM" id="Phobius"/>
    </source>
</evidence>
<evidence type="ECO:0000256" key="3">
    <source>
        <dbReference type="ARBA" id="ARBA00022617"/>
    </source>
</evidence>
<comment type="cofactor">
    <cofactor evidence="1">
        <name>heme</name>
        <dbReference type="ChEBI" id="CHEBI:30413"/>
    </cofactor>
</comment>
<dbReference type="InterPro" id="IPR050121">
    <property type="entry name" value="Cytochrome_P450_monoxygenase"/>
</dbReference>
<dbReference type="PANTHER" id="PTHR24305">
    <property type="entry name" value="CYTOCHROME P450"/>
    <property type="match status" value="1"/>
</dbReference>
<evidence type="ECO:0000256" key="2">
    <source>
        <dbReference type="ARBA" id="ARBA00010617"/>
    </source>
</evidence>
<comment type="similarity">
    <text evidence="2">Belongs to the cytochrome P450 family.</text>
</comment>
<dbReference type="Proteomes" id="UP000290540">
    <property type="component" value="Unassembled WGS sequence"/>
</dbReference>
<keyword evidence="3" id="KW-0349">Heme</keyword>
<dbReference type="GO" id="GO:0005506">
    <property type="term" value="F:iron ion binding"/>
    <property type="evidence" value="ECO:0007669"/>
    <property type="project" value="InterPro"/>
</dbReference>
<gene>
    <name evidence="9" type="ORF">BFJ63_vAg16185</name>
</gene>
<evidence type="ECO:0000256" key="1">
    <source>
        <dbReference type="ARBA" id="ARBA00001971"/>
    </source>
</evidence>
<dbReference type="EMBL" id="MQTW01000297">
    <property type="protein sequence ID" value="RYC80927.1"/>
    <property type="molecule type" value="Genomic_DNA"/>
</dbReference>
<dbReference type="Gene3D" id="1.10.630.10">
    <property type="entry name" value="Cytochrome P450"/>
    <property type="match status" value="1"/>
</dbReference>
<organism evidence="9 10">
    <name type="scientific">Fusarium oxysporum f. sp. narcissi</name>
    <dbReference type="NCBI Taxonomy" id="451672"/>
    <lineage>
        <taxon>Eukaryota</taxon>
        <taxon>Fungi</taxon>
        <taxon>Dikarya</taxon>
        <taxon>Ascomycota</taxon>
        <taxon>Pezizomycotina</taxon>
        <taxon>Sordariomycetes</taxon>
        <taxon>Hypocreomycetidae</taxon>
        <taxon>Hypocreales</taxon>
        <taxon>Nectriaceae</taxon>
        <taxon>Fusarium</taxon>
        <taxon>Fusarium oxysporum species complex</taxon>
    </lineage>
</organism>
<evidence type="ECO:0000313" key="9">
    <source>
        <dbReference type="EMBL" id="RYC80927.1"/>
    </source>
</evidence>
<dbReference type="GO" id="GO:0020037">
    <property type="term" value="F:heme binding"/>
    <property type="evidence" value="ECO:0007669"/>
    <property type="project" value="InterPro"/>
</dbReference>
<dbReference type="Pfam" id="PF00067">
    <property type="entry name" value="p450"/>
    <property type="match status" value="1"/>
</dbReference>
<name>A0A4Q2VA83_FUSOX</name>
<evidence type="ECO:0000256" key="6">
    <source>
        <dbReference type="ARBA" id="ARBA00023004"/>
    </source>
</evidence>
<sequence>MQARCKSGTESRNDFFQCLFLALDLETGKGCSNEEVFSESGSLIIAGSDTSAIGLAAAFFYLTRNPHAQEKHAKESRAAFSSVGGIQGGAALHSSQYLRAFIQGTMRMSPPVPTDIAPEVQQVALLLAGDISRRARRPALCPTACITILICILSHSSFVLNGRLSMRRMSVVILLRVSI</sequence>
<keyword evidence="4" id="KW-0479">Metal-binding</keyword>
<dbReference type="AlphaFoldDB" id="A0A4Q2VA83"/>
<feature type="transmembrane region" description="Helical" evidence="8">
    <location>
        <begin position="139"/>
        <end position="160"/>
    </location>
</feature>
<evidence type="ECO:0000256" key="7">
    <source>
        <dbReference type="ARBA" id="ARBA00023033"/>
    </source>
</evidence>
<keyword evidence="6" id="KW-0408">Iron</keyword>
<dbReference type="SUPFAM" id="SSF48264">
    <property type="entry name" value="Cytochrome P450"/>
    <property type="match status" value="1"/>
</dbReference>
<keyword evidence="7" id="KW-0503">Monooxygenase</keyword>
<dbReference type="GO" id="GO:0016705">
    <property type="term" value="F:oxidoreductase activity, acting on paired donors, with incorporation or reduction of molecular oxygen"/>
    <property type="evidence" value="ECO:0007669"/>
    <property type="project" value="InterPro"/>
</dbReference>
<keyword evidence="8" id="KW-1133">Transmembrane helix</keyword>
<dbReference type="GO" id="GO:0004497">
    <property type="term" value="F:monooxygenase activity"/>
    <property type="evidence" value="ECO:0007669"/>
    <property type="project" value="UniProtKB-KW"/>
</dbReference>
<comment type="caution">
    <text evidence="9">The sequence shown here is derived from an EMBL/GenBank/DDBJ whole genome shotgun (WGS) entry which is preliminary data.</text>
</comment>
<evidence type="ECO:0000256" key="5">
    <source>
        <dbReference type="ARBA" id="ARBA00023002"/>
    </source>
</evidence>
<protein>
    <submittedName>
        <fullName evidence="9">Uncharacterized protein</fullName>
    </submittedName>
</protein>
<keyword evidence="8" id="KW-0472">Membrane</keyword>
<keyword evidence="5" id="KW-0560">Oxidoreductase</keyword>
<evidence type="ECO:0000256" key="4">
    <source>
        <dbReference type="ARBA" id="ARBA00022723"/>
    </source>
</evidence>